<evidence type="ECO:0000313" key="3">
    <source>
        <dbReference type="EMBL" id="GGP02735.1"/>
    </source>
</evidence>
<dbReference type="EMBL" id="BMNK01000002">
    <property type="protein sequence ID" value="GGP02735.1"/>
    <property type="molecule type" value="Genomic_DNA"/>
</dbReference>
<evidence type="ECO:0000313" key="4">
    <source>
        <dbReference type="Proteomes" id="UP000660745"/>
    </source>
</evidence>
<evidence type="ECO:0000256" key="1">
    <source>
        <dbReference type="SAM" id="Phobius"/>
    </source>
</evidence>
<keyword evidence="1" id="KW-0472">Membrane</keyword>
<dbReference type="AlphaFoldDB" id="A0A918A1X9"/>
<reference evidence="3" key="2">
    <citation type="submission" date="2020-09" db="EMBL/GenBank/DDBJ databases">
        <authorList>
            <person name="Sun Q."/>
            <person name="Zhou Y."/>
        </authorList>
    </citation>
    <scope>NUCLEOTIDE SEQUENCE</scope>
    <source>
        <strain evidence="3">CGMCC 4.7430</strain>
    </source>
</reference>
<dbReference type="RefSeq" id="WP_189137401.1">
    <property type="nucleotide sequence ID" value="NZ_BMNK01000002.1"/>
</dbReference>
<evidence type="ECO:0000259" key="2">
    <source>
        <dbReference type="Pfam" id="PF03779"/>
    </source>
</evidence>
<comment type="caution">
    <text evidence="3">The sequence shown here is derived from an EMBL/GenBank/DDBJ whole genome shotgun (WGS) entry which is preliminary data.</text>
</comment>
<gene>
    <name evidence="3" type="ORF">GCM10012278_11140</name>
</gene>
<keyword evidence="1" id="KW-0812">Transmembrane</keyword>
<protein>
    <recommendedName>
        <fullName evidence="2">SPW repeat-containing integral membrane domain-containing protein</fullName>
    </recommendedName>
</protein>
<keyword evidence="1" id="KW-1133">Transmembrane helix</keyword>
<sequence length="79" mass="8246">MKARLGVCALVLLFLAGLWLVASPFVVGYQPAGAPYTAATVNNLWVGGGLAGLSFITLVLYAADALRELTTRAEHPTDA</sequence>
<reference evidence="3" key="1">
    <citation type="journal article" date="2014" name="Int. J. Syst. Evol. Microbiol.">
        <title>Complete genome sequence of Corynebacterium casei LMG S-19264T (=DSM 44701T), isolated from a smear-ripened cheese.</title>
        <authorList>
            <consortium name="US DOE Joint Genome Institute (JGI-PGF)"/>
            <person name="Walter F."/>
            <person name="Albersmeier A."/>
            <person name="Kalinowski J."/>
            <person name="Ruckert C."/>
        </authorList>
    </citation>
    <scope>NUCLEOTIDE SEQUENCE</scope>
    <source>
        <strain evidence="3">CGMCC 4.7430</strain>
    </source>
</reference>
<name>A0A918A1X9_9ACTN</name>
<accession>A0A918A1X9</accession>
<organism evidence="3 4">
    <name type="scientific">Nonomuraea glycinis</name>
    <dbReference type="NCBI Taxonomy" id="2047744"/>
    <lineage>
        <taxon>Bacteria</taxon>
        <taxon>Bacillati</taxon>
        <taxon>Actinomycetota</taxon>
        <taxon>Actinomycetes</taxon>
        <taxon>Streptosporangiales</taxon>
        <taxon>Streptosporangiaceae</taxon>
        <taxon>Nonomuraea</taxon>
    </lineage>
</organism>
<feature type="domain" description="SPW repeat-containing integral membrane" evidence="2">
    <location>
        <begin position="11"/>
        <end position="60"/>
    </location>
</feature>
<proteinExistence type="predicted"/>
<feature type="transmembrane region" description="Helical" evidence="1">
    <location>
        <begin position="44"/>
        <end position="63"/>
    </location>
</feature>
<dbReference type="InterPro" id="IPR005530">
    <property type="entry name" value="SPW"/>
</dbReference>
<dbReference type="Pfam" id="PF03779">
    <property type="entry name" value="SPW"/>
    <property type="match status" value="1"/>
</dbReference>
<dbReference type="Proteomes" id="UP000660745">
    <property type="component" value="Unassembled WGS sequence"/>
</dbReference>
<keyword evidence="4" id="KW-1185">Reference proteome</keyword>